<dbReference type="PANTHER" id="PTHR35385">
    <property type="entry name" value="PROTEIN B, PUTATIVE-RELATED-RELATED"/>
    <property type="match status" value="1"/>
</dbReference>
<dbReference type="PANTHER" id="PTHR35385:SF2">
    <property type="entry name" value="PROTEIN B, PUTATIVE-RELATED"/>
    <property type="match status" value="1"/>
</dbReference>
<evidence type="ECO:0000313" key="2">
    <source>
        <dbReference type="Proteomes" id="UP001160148"/>
    </source>
</evidence>
<dbReference type="AlphaFoldDB" id="A0AAV0WUS8"/>
<sequence length="218" mass="25633">MSHFFNFDSNVQVVKCNIVNDSEYNATIRTKIFQVDDSYSKGCDDWVRKYSLYSKTNYIVRCTFPNKQMYVYRKDYICQHSSKNKSHNSDLTRLRDKNCSASIKIVVKKNTVNTQRKYQYMRQGLDTEIKYLFVHTHRVYNAEAYSYLRVSEEVRENCITYFNGGMTPAAAKTYHEVQLTSSIDDTDNMECIKQLANAQIDPTDRQIYQLFETWSHGG</sequence>
<protein>
    <submittedName>
        <fullName evidence="1">Uncharacterized protein</fullName>
    </submittedName>
</protein>
<accession>A0AAV0WUS8</accession>
<name>A0AAV0WUS8_9HEMI</name>
<dbReference type="Proteomes" id="UP001160148">
    <property type="component" value="Unassembled WGS sequence"/>
</dbReference>
<keyword evidence="2" id="KW-1185">Reference proteome</keyword>
<comment type="caution">
    <text evidence="1">The sequence shown here is derived from an EMBL/GenBank/DDBJ whole genome shotgun (WGS) entry which is preliminary data.</text>
</comment>
<evidence type="ECO:0000313" key="1">
    <source>
        <dbReference type="EMBL" id="CAI6359428.1"/>
    </source>
</evidence>
<proteinExistence type="predicted"/>
<dbReference type="EMBL" id="CARXXK010000002">
    <property type="protein sequence ID" value="CAI6359428.1"/>
    <property type="molecule type" value="Genomic_DNA"/>
</dbReference>
<organism evidence="1 2">
    <name type="scientific">Macrosiphum euphorbiae</name>
    <name type="common">potato aphid</name>
    <dbReference type="NCBI Taxonomy" id="13131"/>
    <lineage>
        <taxon>Eukaryota</taxon>
        <taxon>Metazoa</taxon>
        <taxon>Ecdysozoa</taxon>
        <taxon>Arthropoda</taxon>
        <taxon>Hexapoda</taxon>
        <taxon>Insecta</taxon>
        <taxon>Pterygota</taxon>
        <taxon>Neoptera</taxon>
        <taxon>Paraneoptera</taxon>
        <taxon>Hemiptera</taxon>
        <taxon>Sternorrhyncha</taxon>
        <taxon>Aphidomorpha</taxon>
        <taxon>Aphidoidea</taxon>
        <taxon>Aphididae</taxon>
        <taxon>Macrosiphini</taxon>
        <taxon>Macrosiphum</taxon>
    </lineage>
</organism>
<gene>
    <name evidence="1" type="ORF">MEUPH1_LOCUS14838</name>
</gene>
<reference evidence="1 2" key="1">
    <citation type="submission" date="2023-01" db="EMBL/GenBank/DDBJ databases">
        <authorList>
            <person name="Whitehead M."/>
        </authorList>
    </citation>
    <scope>NUCLEOTIDE SEQUENCE [LARGE SCALE GENOMIC DNA]</scope>
</reference>